<keyword evidence="4 15" id="KW-0479">Metal-binding</keyword>
<evidence type="ECO:0000256" key="7">
    <source>
        <dbReference type="ARBA" id="ARBA00022801"/>
    </source>
</evidence>
<keyword evidence="13 15" id="KW-0326">Glycosidase</keyword>
<evidence type="ECO:0000313" key="18">
    <source>
        <dbReference type="EMBL" id="NKE38440.1"/>
    </source>
</evidence>
<comment type="function">
    <text evidence="15">Involved in base excision repair of DNA damaged by oxidation or by mutagenic agents. Acts as DNA glycosylase that recognizes and removes damaged bases. Has a preference for oxidized purines, such as 7,8-dihydro-8-oxoguanine (8-oxoG). Has AP (apurinic/apyrimidinic) lyase activity and introduces nicks in the DNA strand. Cleaves the DNA backbone by beta-delta elimination to generate a single-strand break at the site of the removed base with both 3'- and 5'-phosphates.</text>
</comment>
<evidence type="ECO:0000256" key="1">
    <source>
        <dbReference type="ARBA" id="ARBA00001668"/>
    </source>
</evidence>
<dbReference type="GO" id="GO:0034039">
    <property type="term" value="F:8-oxo-7,8-dihydroguanine DNA N-glycosylase activity"/>
    <property type="evidence" value="ECO:0007669"/>
    <property type="project" value="TreeGrafter"/>
</dbReference>
<protein>
    <recommendedName>
        <fullName evidence="15">Formamidopyrimidine-DNA glycosylase</fullName>
        <shortName evidence="15">Fapy-DNA glycosylase</shortName>
        <ecNumber evidence="15">3.2.2.23</ecNumber>
    </recommendedName>
    <alternativeName>
        <fullName evidence="15">DNA-(apurinic or apyrimidinic site) lyase MutM</fullName>
        <shortName evidence="15">AP lyase MutM</shortName>
        <ecNumber evidence="15">4.2.99.18</ecNumber>
    </alternativeName>
</protein>
<dbReference type="GO" id="GO:0008270">
    <property type="term" value="F:zinc ion binding"/>
    <property type="evidence" value="ECO:0007669"/>
    <property type="project" value="UniProtKB-UniRule"/>
</dbReference>
<dbReference type="InterPro" id="IPR012319">
    <property type="entry name" value="FPG_cat"/>
</dbReference>
<dbReference type="InterPro" id="IPR010663">
    <property type="entry name" value="Znf_FPG/IleRS"/>
</dbReference>
<evidence type="ECO:0000256" key="6">
    <source>
        <dbReference type="ARBA" id="ARBA00022771"/>
    </source>
</evidence>
<dbReference type="SUPFAM" id="SSF81624">
    <property type="entry name" value="N-terminal domain of MutM-like DNA repair proteins"/>
    <property type="match status" value="1"/>
</dbReference>
<keyword evidence="8 15" id="KW-0862">Zinc</keyword>
<dbReference type="InterPro" id="IPR015886">
    <property type="entry name" value="H2TH_FPG"/>
</dbReference>
<proteinExistence type="inferred from homology"/>
<dbReference type="GO" id="GO:0006284">
    <property type="term" value="P:base-excision repair"/>
    <property type="evidence" value="ECO:0007669"/>
    <property type="project" value="InterPro"/>
</dbReference>
<dbReference type="CDD" id="cd08966">
    <property type="entry name" value="EcFpg-like_N"/>
    <property type="match status" value="1"/>
</dbReference>
<sequence length="276" mass="31817">MPELPEVEVVRKTLAPLLVDSKIVNVKIFLNKIIKDPDVLKFKSKILNQTFREVRRKAKLLIFVLDDDVLLSHLRMEGKYYYKKASESIDWKHVLIVFDLDNGYQLCYHDTRRFGTFHLQAKEKYQDSKPYINIGPEPWDELVTTNYLKNKWKNKKQKVKTALLDQSTISGLGNIYVDETLFAAKIHPETIVSNLNEQELESIIKNAIKILELSVQLGGSTIATYTSSLGVSGTFQNHLQVHTRANQTCFVCLNKIQKIKVNNRGTYFCAHCQIKK</sequence>
<evidence type="ECO:0000256" key="11">
    <source>
        <dbReference type="ARBA" id="ARBA00023239"/>
    </source>
</evidence>
<evidence type="ECO:0000256" key="10">
    <source>
        <dbReference type="ARBA" id="ARBA00023204"/>
    </source>
</evidence>
<comment type="caution">
    <text evidence="18">The sequence shown here is derived from an EMBL/GenBank/DDBJ whole genome shotgun (WGS) entry which is preliminary data.</text>
</comment>
<keyword evidence="5 15" id="KW-0227">DNA damage</keyword>
<evidence type="ECO:0000256" key="3">
    <source>
        <dbReference type="ARBA" id="ARBA00011245"/>
    </source>
</evidence>
<feature type="domain" description="Formamidopyrimidine-DNA glycosylase catalytic" evidence="17">
    <location>
        <begin position="2"/>
        <end position="115"/>
    </location>
</feature>
<dbReference type="FunFam" id="1.10.8.50:FF:000003">
    <property type="entry name" value="Formamidopyrimidine-DNA glycosylase"/>
    <property type="match status" value="1"/>
</dbReference>
<keyword evidence="10 15" id="KW-0234">DNA repair</keyword>
<dbReference type="Gene3D" id="1.10.8.50">
    <property type="match status" value="1"/>
</dbReference>
<keyword evidence="19" id="KW-1185">Reference proteome</keyword>
<dbReference type="InterPro" id="IPR010979">
    <property type="entry name" value="Ribosomal_uS13-like_H2TH"/>
</dbReference>
<evidence type="ECO:0000256" key="13">
    <source>
        <dbReference type="ARBA" id="ARBA00023295"/>
    </source>
</evidence>
<feature type="active site" description="Proton donor; for beta-elimination activity" evidence="15">
    <location>
        <position position="59"/>
    </location>
</feature>
<feature type="binding site" evidence="15">
    <location>
        <position position="112"/>
    </location>
    <ligand>
        <name>DNA</name>
        <dbReference type="ChEBI" id="CHEBI:16991"/>
    </ligand>
</feature>
<feature type="binding site" evidence="15">
    <location>
        <position position="93"/>
    </location>
    <ligand>
        <name>DNA</name>
        <dbReference type="ChEBI" id="CHEBI:16991"/>
    </ligand>
</feature>
<feature type="active site" description="Schiff-base intermediate with DNA" evidence="15">
    <location>
        <position position="2"/>
    </location>
</feature>
<dbReference type="GO" id="GO:0003690">
    <property type="term" value="F:double-stranded DNA binding"/>
    <property type="evidence" value="ECO:0007669"/>
    <property type="project" value="UniProtKB-ARBA"/>
</dbReference>
<dbReference type="SUPFAM" id="SSF57716">
    <property type="entry name" value="Glucocorticoid receptor-like (DNA-binding domain)"/>
    <property type="match status" value="1"/>
</dbReference>
<dbReference type="Gene3D" id="3.20.190.10">
    <property type="entry name" value="MutM-like, N-terminal"/>
    <property type="match status" value="1"/>
</dbReference>
<name>A0A846TQ58_9MOLU</name>
<evidence type="ECO:0000313" key="19">
    <source>
        <dbReference type="Proteomes" id="UP000584587"/>
    </source>
</evidence>
<evidence type="ECO:0000256" key="9">
    <source>
        <dbReference type="ARBA" id="ARBA00023125"/>
    </source>
</evidence>
<feature type="active site" description="Proton donor; for delta-elimination activity" evidence="15">
    <location>
        <position position="264"/>
    </location>
</feature>
<evidence type="ECO:0000259" key="17">
    <source>
        <dbReference type="PROSITE" id="PS51068"/>
    </source>
</evidence>
<dbReference type="NCBIfam" id="TIGR00577">
    <property type="entry name" value="fpg"/>
    <property type="match status" value="1"/>
</dbReference>
<dbReference type="Pfam" id="PF01149">
    <property type="entry name" value="Fapy_DNA_glyco"/>
    <property type="match status" value="1"/>
</dbReference>
<dbReference type="PROSITE" id="PS51066">
    <property type="entry name" value="ZF_FPG_2"/>
    <property type="match status" value="1"/>
</dbReference>
<keyword evidence="11 15" id="KW-0456">Lyase</keyword>
<dbReference type="InterPro" id="IPR035937">
    <property type="entry name" value="FPG_N"/>
</dbReference>
<evidence type="ECO:0000259" key="16">
    <source>
        <dbReference type="PROSITE" id="PS51066"/>
    </source>
</evidence>
<organism evidence="18 19">
    <name type="scientific">Spiroplasma platyhelix PALS-1</name>
    <dbReference type="NCBI Taxonomy" id="1276218"/>
    <lineage>
        <taxon>Bacteria</taxon>
        <taxon>Bacillati</taxon>
        <taxon>Mycoplasmatota</taxon>
        <taxon>Mollicutes</taxon>
        <taxon>Entomoplasmatales</taxon>
        <taxon>Spiroplasmataceae</taxon>
        <taxon>Spiroplasma</taxon>
    </lineage>
</organism>
<comment type="subunit">
    <text evidence="3 15">Monomer.</text>
</comment>
<accession>A0A846TQ58</accession>
<dbReference type="InterPro" id="IPR020629">
    <property type="entry name" value="FPG_Glyclase"/>
</dbReference>
<dbReference type="EC" id="4.2.99.18" evidence="15"/>
<dbReference type="AlphaFoldDB" id="A0A846TQ58"/>
<dbReference type="RefSeq" id="WP_168104912.1">
    <property type="nucleotide sequence ID" value="NZ_CP051215.1"/>
</dbReference>
<dbReference type="EC" id="3.2.2.23" evidence="15"/>
<feature type="binding site" evidence="15">
    <location>
        <position position="155"/>
    </location>
    <ligand>
        <name>DNA</name>
        <dbReference type="ChEBI" id="CHEBI:16991"/>
    </ligand>
</feature>
<evidence type="ECO:0000256" key="5">
    <source>
        <dbReference type="ARBA" id="ARBA00022763"/>
    </source>
</evidence>
<keyword evidence="7 15" id="KW-0378">Hydrolase</keyword>
<comment type="similarity">
    <text evidence="2 15">Belongs to the FPG family.</text>
</comment>
<dbReference type="HAMAP" id="MF_00103">
    <property type="entry name" value="Fapy_DNA_glycosyl"/>
    <property type="match status" value="1"/>
</dbReference>
<dbReference type="Pfam" id="PF06827">
    <property type="entry name" value="zf-FPG_IleRS"/>
    <property type="match status" value="1"/>
</dbReference>
<comment type="catalytic activity">
    <reaction evidence="14 15">
        <text>2'-deoxyribonucleotide-(2'-deoxyribose 5'-phosphate)-2'-deoxyribonucleotide-DNA = a 3'-end 2'-deoxyribonucleotide-(2,3-dehydro-2,3-deoxyribose 5'-phosphate)-DNA + a 5'-end 5'-phospho-2'-deoxyribonucleoside-DNA + H(+)</text>
        <dbReference type="Rhea" id="RHEA:66592"/>
        <dbReference type="Rhea" id="RHEA-COMP:13180"/>
        <dbReference type="Rhea" id="RHEA-COMP:16897"/>
        <dbReference type="Rhea" id="RHEA-COMP:17067"/>
        <dbReference type="ChEBI" id="CHEBI:15378"/>
        <dbReference type="ChEBI" id="CHEBI:136412"/>
        <dbReference type="ChEBI" id="CHEBI:157695"/>
        <dbReference type="ChEBI" id="CHEBI:167181"/>
        <dbReference type="EC" id="4.2.99.18"/>
    </reaction>
</comment>
<evidence type="ECO:0000256" key="2">
    <source>
        <dbReference type="ARBA" id="ARBA00009409"/>
    </source>
</evidence>
<feature type="active site" description="Proton donor" evidence="15">
    <location>
        <position position="3"/>
    </location>
</feature>
<dbReference type="Pfam" id="PF06831">
    <property type="entry name" value="H2TH"/>
    <property type="match status" value="1"/>
</dbReference>
<dbReference type="GO" id="GO:0140078">
    <property type="term" value="F:class I DNA-(apurinic or apyrimidinic site) endonuclease activity"/>
    <property type="evidence" value="ECO:0007669"/>
    <property type="project" value="UniProtKB-EC"/>
</dbReference>
<comment type="catalytic activity">
    <reaction evidence="1 15">
        <text>Hydrolysis of DNA containing ring-opened 7-methylguanine residues, releasing 2,6-diamino-4-hydroxy-5-(N-methyl)formamidopyrimidine.</text>
        <dbReference type="EC" id="3.2.2.23"/>
    </reaction>
</comment>
<evidence type="ECO:0000256" key="12">
    <source>
        <dbReference type="ARBA" id="ARBA00023268"/>
    </source>
</evidence>
<dbReference type="PANTHER" id="PTHR22993:SF9">
    <property type="entry name" value="FORMAMIDOPYRIMIDINE-DNA GLYCOSYLASE"/>
    <property type="match status" value="1"/>
</dbReference>
<dbReference type="Proteomes" id="UP000584587">
    <property type="component" value="Unassembled WGS sequence"/>
</dbReference>
<dbReference type="SMART" id="SM00898">
    <property type="entry name" value="Fapy_DNA_glyco"/>
    <property type="match status" value="1"/>
</dbReference>
<dbReference type="EMBL" id="JAAVVK010000001">
    <property type="protein sequence ID" value="NKE38440.1"/>
    <property type="molecule type" value="Genomic_DNA"/>
</dbReference>
<evidence type="ECO:0000256" key="4">
    <source>
        <dbReference type="ARBA" id="ARBA00022723"/>
    </source>
</evidence>
<keyword evidence="12 15" id="KW-0511">Multifunctional enzyme</keyword>
<evidence type="ECO:0000256" key="14">
    <source>
        <dbReference type="ARBA" id="ARBA00044632"/>
    </source>
</evidence>
<reference evidence="18 19" key="1">
    <citation type="submission" date="2020-04" db="EMBL/GenBank/DDBJ databases">
        <title>Complete genome sequence of Spiroplasma platyhelix ATCC 51748, an insect isolate.</title>
        <authorList>
            <person name="Green E.A."/>
            <person name="Klassen J.L."/>
        </authorList>
    </citation>
    <scope>NUCLEOTIDE SEQUENCE [LARGE SCALE GENOMIC DNA]</scope>
    <source>
        <strain evidence="18 19">PALS-1</strain>
    </source>
</reference>
<gene>
    <name evidence="15 18" type="primary">mutM</name>
    <name evidence="15" type="synonym">fpg</name>
    <name evidence="18" type="ORF">HER12_01570</name>
</gene>
<dbReference type="SUPFAM" id="SSF46946">
    <property type="entry name" value="S13-like H2TH domain"/>
    <property type="match status" value="1"/>
</dbReference>
<evidence type="ECO:0000256" key="15">
    <source>
        <dbReference type="HAMAP-Rule" id="MF_00103"/>
    </source>
</evidence>
<dbReference type="SMART" id="SM01232">
    <property type="entry name" value="H2TH"/>
    <property type="match status" value="1"/>
</dbReference>
<dbReference type="GO" id="GO:0003684">
    <property type="term" value="F:damaged DNA binding"/>
    <property type="evidence" value="ECO:0007669"/>
    <property type="project" value="InterPro"/>
</dbReference>
<keyword evidence="6 15" id="KW-0863">Zinc-finger</keyword>
<evidence type="ECO:0000256" key="8">
    <source>
        <dbReference type="ARBA" id="ARBA00022833"/>
    </source>
</evidence>
<feature type="domain" description="FPG-type" evidence="16">
    <location>
        <begin position="240"/>
        <end position="274"/>
    </location>
</feature>
<dbReference type="InterPro" id="IPR000214">
    <property type="entry name" value="Znf_DNA_glyclase/AP_lyase"/>
</dbReference>
<comment type="cofactor">
    <cofactor evidence="15">
        <name>Zn(2+)</name>
        <dbReference type="ChEBI" id="CHEBI:29105"/>
    </cofactor>
    <text evidence="15">Binds 1 zinc ion per subunit.</text>
</comment>
<dbReference type="PANTHER" id="PTHR22993">
    <property type="entry name" value="FORMAMIDOPYRIMIDINE-DNA GLYCOSYLASE"/>
    <property type="match status" value="1"/>
</dbReference>
<dbReference type="NCBIfam" id="NF002211">
    <property type="entry name" value="PRK01103.1"/>
    <property type="match status" value="1"/>
</dbReference>
<dbReference type="PROSITE" id="PS51068">
    <property type="entry name" value="FPG_CAT"/>
    <property type="match status" value="1"/>
</dbReference>
<keyword evidence="9 15" id="KW-0238">DNA-binding</keyword>